<sequence>MEVMEEGNLMDRVRILLQRDMAYYQANQAVLHETLCPGVVGGLLDFPHYASFAAYKLVLWWEEEYQAAFRKPSGLLEQDSNGQEVAASDPSLERGCGGVAKTSAPKEFVQLTAESGEQILEHLHALSQEALDHADLTVLAATLGAAALLRSWLWCYHQLLVKARQEGLSLHASQKQFHSMAEALAERLLDLHCRLLSLYVLQDADSLHWENTRPFFEGERGSVTVQMWWLYMQGKQGRSRRLAVQDRGTSLWDCRTPSFAIGTRTDLWNTVPPRTAQRVFAGMLNESLTILVARYAAAEPSAARAPLLVTDLINMLLCTRELAVSVCADAAELVGLTQRSKITRDVHAKCHELLTTLLLRGCPLDALLRAMRKGLCGPGPAGAPAGPAPWVQLVSPQYLRGRPRTYLDLEDGAAISLELAVLLAQPQPSWPLLLRVLMMRNCRVAALLLRRLICGEGDAAVPATPTGKATVGAETQGGAECGRFLCRGDCTQNAVDGVSAAQVEKALVHVIACVGGTKALSASLLPALESLATSAAETAAASATAYIGPVVEWGGAFDRRQVWNLQRPPWMDALITPLQPLLQATVTTIMASAQAGASTRDLLPLALTCLAQLAPCLPPWLSSTASAVGDLLPADVHPVGGSPLLQVALAGLYEALTRAASTADHTHGHALGVHAAAAAGQLAEALCRVDEDESLRPGIQEFLHAAQEYTGTDTWDWRAVEESLPTAELLVSKILLTNDGRQALKVMYQYMQQNATWTLAAIGRAGDYIVIPPRPLLHTMFHIGNRQFDQFLAGTWSPDWSTLLQAPLGLTREKVWKQLQKRSEFSDYKSDPKQLSQHDAIVVEKMTEMFMHEELNSISTTVMNQNSPSKDVIQKSKRLSAQQVIMENTLVSDVPQAEPGSKTKPKIHEEKESHQSNKSKGEPNQADNPLETDAERNISSLPTPTDNQRGKGEKSKKDKVSSGDEVKKNSALNEETPRVSSETSLKNCSQTSSVSKVETSTTGLKKSSKEHSSKPPKTKDKGLKE</sequence>
<dbReference type="AlphaFoldDB" id="A0A6J1TE88"/>
<organism evidence="2 3">
    <name type="scientific">Frankliniella occidentalis</name>
    <name type="common">Western flower thrips</name>
    <name type="synonym">Euthrips occidentalis</name>
    <dbReference type="NCBI Taxonomy" id="133901"/>
    <lineage>
        <taxon>Eukaryota</taxon>
        <taxon>Metazoa</taxon>
        <taxon>Ecdysozoa</taxon>
        <taxon>Arthropoda</taxon>
        <taxon>Hexapoda</taxon>
        <taxon>Insecta</taxon>
        <taxon>Pterygota</taxon>
        <taxon>Neoptera</taxon>
        <taxon>Paraneoptera</taxon>
        <taxon>Thysanoptera</taxon>
        <taxon>Terebrantia</taxon>
        <taxon>Thripoidea</taxon>
        <taxon>Thripidae</taxon>
        <taxon>Frankliniella</taxon>
    </lineage>
</organism>
<evidence type="ECO:0000256" key="1">
    <source>
        <dbReference type="SAM" id="MobiDB-lite"/>
    </source>
</evidence>
<feature type="compositionally biased region" description="Low complexity" evidence="1">
    <location>
        <begin position="989"/>
        <end position="1002"/>
    </location>
</feature>
<evidence type="ECO:0000313" key="2">
    <source>
        <dbReference type="Proteomes" id="UP000504606"/>
    </source>
</evidence>
<feature type="compositionally biased region" description="Basic and acidic residues" evidence="1">
    <location>
        <begin position="1007"/>
        <end position="1025"/>
    </location>
</feature>
<gene>
    <name evidence="3" type="primary">LOC113216088</name>
</gene>
<dbReference type="PANTHER" id="PTHR33960">
    <property type="entry name" value="SIMILAR TO KIAA0825 PROTEIN"/>
    <property type="match status" value="1"/>
</dbReference>
<feature type="compositionally biased region" description="Basic and acidic residues" evidence="1">
    <location>
        <begin position="906"/>
        <end position="921"/>
    </location>
</feature>
<dbReference type="RefSeq" id="XP_026291588.1">
    <property type="nucleotide sequence ID" value="XM_026435803.2"/>
</dbReference>
<dbReference type="InterPro" id="IPR027993">
    <property type="entry name" value="DUF4495"/>
</dbReference>
<keyword evidence="2" id="KW-1185">Reference proteome</keyword>
<dbReference type="Pfam" id="PF14906">
    <property type="entry name" value="DUF4495"/>
    <property type="match status" value="2"/>
</dbReference>
<evidence type="ECO:0000313" key="3">
    <source>
        <dbReference type="RefSeq" id="XP_026291588.1"/>
    </source>
</evidence>
<dbReference type="Proteomes" id="UP000504606">
    <property type="component" value="Unplaced"/>
</dbReference>
<protein>
    <submittedName>
        <fullName evidence="3">Uncharacterized protein LOC113216088 isoform X1</fullName>
    </submittedName>
</protein>
<feature type="compositionally biased region" description="Polar residues" evidence="1">
    <location>
        <begin position="937"/>
        <end position="947"/>
    </location>
</feature>
<feature type="compositionally biased region" description="Polar residues" evidence="1">
    <location>
        <begin position="970"/>
        <end position="988"/>
    </location>
</feature>
<name>A0A6J1TE88_FRAOC</name>
<dbReference type="GeneID" id="113216088"/>
<dbReference type="OrthoDB" id="10007406at2759"/>
<feature type="region of interest" description="Disordered" evidence="1">
    <location>
        <begin position="890"/>
        <end position="1025"/>
    </location>
</feature>
<reference evidence="3" key="1">
    <citation type="submission" date="2025-08" db="UniProtKB">
        <authorList>
            <consortium name="RefSeq"/>
        </authorList>
    </citation>
    <scope>IDENTIFICATION</scope>
    <source>
        <tissue evidence="3">Whole organism</tissue>
    </source>
</reference>
<proteinExistence type="predicted"/>
<feature type="compositionally biased region" description="Basic and acidic residues" evidence="1">
    <location>
        <begin position="948"/>
        <end position="968"/>
    </location>
</feature>
<dbReference type="PANTHER" id="PTHR33960:SF1">
    <property type="entry name" value="SIMILAR TO KIAA0825 PROTEIN"/>
    <property type="match status" value="1"/>
</dbReference>
<dbReference type="KEGG" id="foc:113216088"/>
<accession>A0A6J1TE88</accession>